<name>A0A917D3B0_9BACL</name>
<reference evidence="1" key="1">
    <citation type="journal article" date="2014" name="Int. J. Syst. Evol. Microbiol.">
        <title>Complete genome sequence of Corynebacterium casei LMG S-19264T (=DSM 44701T), isolated from a smear-ripened cheese.</title>
        <authorList>
            <consortium name="US DOE Joint Genome Institute (JGI-PGF)"/>
            <person name="Walter F."/>
            <person name="Albersmeier A."/>
            <person name="Kalinowski J."/>
            <person name="Ruckert C."/>
        </authorList>
    </citation>
    <scope>NUCLEOTIDE SEQUENCE</scope>
    <source>
        <strain evidence="1">CGMCC 1.16134</strain>
    </source>
</reference>
<accession>A0A917D3B0</accession>
<dbReference type="Proteomes" id="UP000637643">
    <property type="component" value="Unassembled WGS sequence"/>
</dbReference>
<gene>
    <name evidence="1" type="ORF">GCM10010912_62240</name>
</gene>
<reference evidence="1" key="2">
    <citation type="submission" date="2020-09" db="EMBL/GenBank/DDBJ databases">
        <authorList>
            <person name="Sun Q."/>
            <person name="Zhou Y."/>
        </authorList>
    </citation>
    <scope>NUCLEOTIDE SEQUENCE</scope>
    <source>
        <strain evidence="1">CGMCC 1.16134</strain>
    </source>
</reference>
<proteinExistence type="predicted"/>
<dbReference type="EMBL" id="BMKR01000047">
    <property type="protein sequence ID" value="GGG09274.1"/>
    <property type="molecule type" value="Genomic_DNA"/>
</dbReference>
<dbReference type="AlphaFoldDB" id="A0A917D3B0"/>
<evidence type="ECO:0000313" key="1">
    <source>
        <dbReference type="EMBL" id="GGG09274.1"/>
    </source>
</evidence>
<sequence length="66" mass="7559">MRRHLKHIKHINMAVIFVLLASLLQPGLRVHAAIPELPAPEYGNVIDLRKTELAQGAMYTWMDLQK</sequence>
<protein>
    <submittedName>
        <fullName evidence="1">Uncharacterized protein</fullName>
    </submittedName>
</protein>
<evidence type="ECO:0000313" key="2">
    <source>
        <dbReference type="Proteomes" id="UP000637643"/>
    </source>
</evidence>
<dbReference type="RefSeq" id="WP_189031694.1">
    <property type="nucleotide sequence ID" value="NZ_BMKR01000047.1"/>
</dbReference>
<comment type="caution">
    <text evidence="1">The sequence shown here is derived from an EMBL/GenBank/DDBJ whole genome shotgun (WGS) entry which is preliminary data.</text>
</comment>
<organism evidence="1 2">
    <name type="scientific">Paenibacillus albidus</name>
    <dbReference type="NCBI Taxonomy" id="2041023"/>
    <lineage>
        <taxon>Bacteria</taxon>
        <taxon>Bacillati</taxon>
        <taxon>Bacillota</taxon>
        <taxon>Bacilli</taxon>
        <taxon>Bacillales</taxon>
        <taxon>Paenibacillaceae</taxon>
        <taxon>Paenibacillus</taxon>
    </lineage>
</organism>
<keyword evidence="2" id="KW-1185">Reference proteome</keyword>